<feature type="transmembrane region" description="Helical" evidence="2">
    <location>
        <begin position="59"/>
        <end position="78"/>
    </location>
</feature>
<name>A0A1Y2LQ82_EPING</name>
<proteinExistence type="predicted"/>
<gene>
    <name evidence="3" type="ORF">B5807_10421</name>
</gene>
<evidence type="ECO:0000256" key="1">
    <source>
        <dbReference type="SAM" id="MobiDB-lite"/>
    </source>
</evidence>
<sequence>MEQSEPFMRSYPHSRGNSMNEMSERGSAQVNLNDKTMQSHVHPVDDRRRGTGMGWTSETCSYVIASLALGGLVATLLVHQGKPLPQWPQLVTINSIISLFSLLMRACIGVVLAEGISQCKWNWYKKADKLDHMERLDSASRGAWGSFTLLFHFRPRQAYYVAVLGALTTILASLLGFFSQQLVQFQNCLEKNTTASANIMWTNTYARSGGSIQNMVWAEYPPMVAAINVGLLQSAGDPTNLLSSGCSTGNCTFSSAGNASFSTMAINHTCEDVSTSVYVFNQTMAGNLTVNDYLGLDYGNNNTFAWSNVTSGGNLLRSWTDSSSGLVSIYLLFRTSPYVFDWKIFNCSLFPTVNTYEARIQDAKLKERIIDSVPLQAMRTQFPMDDDYVLSNMAGFWPYRMVTDYTIRNGIRESCEGSATNASGLIMFPKSSEEPTFVNATGHTNPSAGWKWWFYPEECIWSIHLASLQSMASTLNGIFDDEKVDAGHKGAPASGSAQLQVLYNGNNMTFDGVDQRMKDLATQMTTIVRTNGGDGTLKNASDNAEGIIWTNTTCVYVHWRWISFPAATLGLTGLFLVWILFENRGVEKDRLWKSSFLAALFCEVEMHQRPVGKKEMSSMAKSTSVSLEENSGRLRLVAG</sequence>
<evidence type="ECO:0000313" key="3">
    <source>
        <dbReference type="EMBL" id="OSS45337.1"/>
    </source>
</evidence>
<dbReference type="PANTHER" id="PTHR35394:SF6">
    <property type="entry name" value="DUF3176 DOMAIN-CONTAINING PROTEIN"/>
    <property type="match status" value="1"/>
</dbReference>
<keyword evidence="2" id="KW-1133">Transmembrane helix</keyword>
<dbReference type="Pfam" id="PF11374">
    <property type="entry name" value="DUF3176"/>
    <property type="match status" value="1"/>
</dbReference>
<dbReference type="Proteomes" id="UP000193240">
    <property type="component" value="Unassembled WGS sequence"/>
</dbReference>
<dbReference type="InParanoid" id="A0A1Y2LQ82"/>
<evidence type="ECO:0000313" key="4">
    <source>
        <dbReference type="Proteomes" id="UP000193240"/>
    </source>
</evidence>
<dbReference type="OMA" id="NTTCVYV"/>
<accession>A0A1Y2LQ82</accession>
<dbReference type="STRING" id="105696.A0A1Y2LQ82"/>
<organism evidence="3 4">
    <name type="scientific">Epicoccum nigrum</name>
    <name type="common">Soil fungus</name>
    <name type="synonym">Epicoccum purpurascens</name>
    <dbReference type="NCBI Taxonomy" id="105696"/>
    <lineage>
        <taxon>Eukaryota</taxon>
        <taxon>Fungi</taxon>
        <taxon>Dikarya</taxon>
        <taxon>Ascomycota</taxon>
        <taxon>Pezizomycotina</taxon>
        <taxon>Dothideomycetes</taxon>
        <taxon>Pleosporomycetidae</taxon>
        <taxon>Pleosporales</taxon>
        <taxon>Pleosporineae</taxon>
        <taxon>Didymellaceae</taxon>
        <taxon>Epicoccum</taxon>
    </lineage>
</organism>
<reference evidence="3 4" key="1">
    <citation type="journal article" date="2017" name="Genome Announc.">
        <title>Genome sequence of the saprophytic ascomycete Epicoccum nigrum ICMP 19927 strain isolated from New Zealand.</title>
        <authorList>
            <person name="Fokin M."/>
            <person name="Fleetwood D."/>
            <person name="Weir B.S."/>
            <person name="Villas-Boas S.G."/>
        </authorList>
    </citation>
    <scope>NUCLEOTIDE SEQUENCE [LARGE SCALE GENOMIC DNA]</scope>
    <source>
        <strain evidence="3 4">ICMP 19927</strain>
    </source>
</reference>
<protein>
    <submittedName>
        <fullName evidence="3">Uncharacterized protein</fullName>
    </submittedName>
</protein>
<feature type="compositionally biased region" description="Polar residues" evidence="1">
    <location>
        <begin position="15"/>
        <end position="27"/>
    </location>
</feature>
<keyword evidence="4" id="KW-1185">Reference proteome</keyword>
<evidence type="ECO:0000256" key="2">
    <source>
        <dbReference type="SAM" id="Phobius"/>
    </source>
</evidence>
<feature type="transmembrane region" description="Helical" evidence="2">
    <location>
        <begin position="561"/>
        <end position="581"/>
    </location>
</feature>
<feature type="transmembrane region" description="Helical" evidence="2">
    <location>
        <begin position="158"/>
        <end position="178"/>
    </location>
</feature>
<keyword evidence="2" id="KW-0472">Membrane</keyword>
<feature type="region of interest" description="Disordered" evidence="1">
    <location>
        <begin position="1"/>
        <end position="27"/>
    </location>
</feature>
<keyword evidence="2" id="KW-0812">Transmembrane</keyword>
<dbReference type="PANTHER" id="PTHR35394">
    <property type="entry name" value="DUF3176 DOMAIN-CONTAINING PROTEIN"/>
    <property type="match status" value="1"/>
</dbReference>
<dbReference type="EMBL" id="KZ107854">
    <property type="protein sequence ID" value="OSS45337.1"/>
    <property type="molecule type" value="Genomic_DNA"/>
</dbReference>
<dbReference type="AlphaFoldDB" id="A0A1Y2LQ82"/>
<dbReference type="InterPro" id="IPR021514">
    <property type="entry name" value="DUF3176"/>
</dbReference>
<feature type="transmembrane region" description="Helical" evidence="2">
    <location>
        <begin position="90"/>
        <end position="113"/>
    </location>
</feature>